<keyword evidence="1" id="KW-0472">Membrane</keyword>
<name>A0A7W6HH79_9HYPH</name>
<dbReference type="EMBL" id="JACIEM010000005">
    <property type="protein sequence ID" value="MBB4004858.1"/>
    <property type="molecule type" value="Genomic_DNA"/>
</dbReference>
<gene>
    <name evidence="2" type="ORF">GGR03_003953</name>
</gene>
<comment type="caution">
    <text evidence="2">The sequence shown here is derived from an EMBL/GenBank/DDBJ whole genome shotgun (WGS) entry which is preliminary data.</text>
</comment>
<protein>
    <submittedName>
        <fullName evidence="2">Uncharacterized protein</fullName>
    </submittedName>
</protein>
<organism evidence="2 3">
    <name type="scientific">Aurantimonas endophytica</name>
    <dbReference type="NCBI Taxonomy" id="1522175"/>
    <lineage>
        <taxon>Bacteria</taxon>
        <taxon>Pseudomonadati</taxon>
        <taxon>Pseudomonadota</taxon>
        <taxon>Alphaproteobacteria</taxon>
        <taxon>Hyphomicrobiales</taxon>
        <taxon>Aurantimonadaceae</taxon>
        <taxon>Aurantimonas</taxon>
    </lineage>
</organism>
<evidence type="ECO:0000256" key="1">
    <source>
        <dbReference type="SAM" id="Phobius"/>
    </source>
</evidence>
<evidence type="ECO:0000313" key="2">
    <source>
        <dbReference type="EMBL" id="MBB4004858.1"/>
    </source>
</evidence>
<proteinExistence type="predicted"/>
<feature type="transmembrane region" description="Helical" evidence="1">
    <location>
        <begin position="172"/>
        <end position="200"/>
    </location>
</feature>
<keyword evidence="1" id="KW-1133">Transmembrane helix</keyword>
<dbReference type="AlphaFoldDB" id="A0A7W6HH79"/>
<feature type="transmembrane region" description="Helical" evidence="1">
    <location>
        <begin position="206"/>
        <end position="229"/>
    </location>
</feature>
<accession>A0A7W6HH79</accession>
<feature type="transmembrane region" description="Helical" evidence="1">
    <location>
        <begin position="51"/>
        <end position="76"/>
    </location>
</feature>
<feature type="transmembrane region" description="Helical" evidence="1">
    <location>
        <begin position="21"/>
        <end position="45"/>
    </location>
</feature>
<keyword evidence="1" id="KW-0812">Transmembrane</keyword>
<evidence type="ECO:0000313" key="3">
    <source>
        <dbReference type="Proteomes" id="UP000588647"/>
    </source>
</evidence>
<dbReference type="RefSeq" id="WP_183210425.1">
    <property type="nucleotide sequence ID" value="NZ_JAAAMM010000005.1"/>
</dbReference>
<sequence>MAGCSTRHDGAGNSDAAAERVLKWVLGGAGILGAAGFLAAAEIALATGPGFLLALAVILISAGAGAILGFFIGFAVNWFDRLFVQNPAEITMAGCVLCAGKNTGYPPFHDNDWTFNLGGSSLAVLGPAGAGLTVDIVRTRGAPGGGPAFTVIDPASGQPAFHCEIGSRIGDYAAVGGAAGSVAGAIAGAAIGAAICVAAGLATFGIGALVCLIIVAAMIAVGAFAGGAVGNSIGAGIGWIADEVQDLDERGEAISAGCIMNFTGRWITDSSHQHNEIHDIASAQLIECNDCVTATGSSSSGLIAAVGIGRHPTGRDP</sequence>
<keyword evidence="3" id="KW-1185">Reference proteome</keyword>
<reference evidence="2 3" key="1">
    <citation type="submission" date="2020-08" db="EMBL/GenBank/DDBJ databases">
        <title>Genomic Encyclopedia of Type Strains, Phase IV (KMG-IV): sequencing the most valuable type-strain genomes for metagenomic binning, comparative biology and taxonomic classification.</title>
        <authorList>
            <person name="Goeker M."/>
        </authorList>
    </citation>
    <scope>NUCLEOTIDE SEQUENCE [LARGE SCALE GENOMIC DNA]</scope>
    <source>
        <strain evidence="2 3">DSM 103570</strain>
    </source>
</reference>
<dbReference type="Proteomes" id="UP000588647">
    <property type="component" value="Unassembled WGS sequence"/>
</dbReference>